<dbReference type="Proteomes" id="UP000541857">
    <property type="component" value="Unassembled WGS sequence"/>
</dbReference>
<evidence type="ECO:0000313" key="10">
    <source>
        <dbReference type="EMBL" id="MBA6152052.1"/>
    </source>
</evidence>
<dbReference type="RefSeq" id="WP_182203140.1">
    <property type="nucleotide sequence ID" value="NZ_JACGLT010000003.1"/>
</dbReference>
<feature type="signal peptide" evidence="8">
    <location>
        <begin position="1"/>
        <end position="37"/>
    </location>
</feature>
<keyword evidence="3 7" id="KW-1134">Transmembrane beta strand</keyword>
<comment type="subcellular location">
    <subcellularLocation>
        <location evidence="1 7">Cell outer membrane</location>
        <topology evidence="1 7">Multi-pass membrane protein</topology>
    </subcellularLocation>
</comment>
<keyword evidence="2 7" id="KW-0813">Transport</keyword>
<evidence type="ECO:0000256" key="6">
    <source>
        <dbReference type="ARBA" id="ARBA00023237"/>
    </source>
</evidence>
<evidence type="ECO:0000256" key="7">
    <source>
        <dbReference type="PROSITE-ProRule" id="PRU01360"/>
    </source>
</evidence>
<dbReference type="NCBIfam" id="TIGR04056">
    <property type="entry name" value="OMP_RagA_SusC"/>
    <property type="match status" value="1"/>
</dbReference>
<comment type="caution">
    <text evidence="10">The sequence shown here is derived from an EMBL/GenBank/DDBJ whole genome shotgun (WGS) entry which is preliminary data.</text>
</comment>
<proteinExistence type="inferred from homology"/>
<evidence type="ECO:0000256" key="4">
    <source>
        <dbReference type="ARBA" id="ARBA00022692"/>
    </source>
</evidence>
<sequence length="1165" mass="129065">MKKQRIRNVLTCILNQSHLKMKFTLLFLCISLLQVNASNSYGQNQKVTLNEVDVSMVQIFQQIESQTGLHFFYNNKDLDFRQKISVNADQLRVLELLATVFQDKGMTYQILGNQIILKRSGVPLEPTLANEKIQQREINGIISDQMGMPMAGVTVVIEGTQKGVVSNYNGEYFIKIDTGNEVLVFSSLGYETQRVVIGDDNIIDVVMKEDFSQLEEVVLIGYGEQKREDVTGAVSSIKPENIVQAATGSVGFDRALGGLVKGVQVSQGSGRPGSPVRLNIRGVTSPFSSSGLNQPLYVIDGVPFNIDGIAGANPLLTLNPVDIESFNVLKDAAATSIYGSRGANGVIIITTKKGKRNQAATVNVSMATTMARPINTVDVLDANQYRNYYDLLLNNSVNAMNAGQLDPFFAFDLDNIGYVNLDFNTFTVSYDGLREDYFGDANTDWNKEVFRSMAVTNQANVSVNGGTEKTNYALSLSFIDQDGLTVKDGLKQYTLGMSLDTDVSKRVKFGGSVNLGHTESNSGEDDLFGQYTVNTSIARARPDLPVYDENGQLMGQTDYSYGFQTIEPNPLMRLQNKTNNKNYNFIGNSYIEIEPVKHLKVKADVNAAVFYTDNSSFVPKVTQTDFIFFPNESFLSESSTLVSNVTTNLTANYDFTFTNNHFNILVGAAWDRTNFDRNSQFYAGFPDDDILINGTSAESVQAYSSNQMETGLNSLFSRVTYSYRNLYNATFNFRTDTSSKFGPGNKRAYFPSLSTSWNIANERFLSESNSVNVLKLRASAGRVGSTNVSDFAYLQFFNTASNNIYNGSSAVVPSNTFPNKDIGWEETNEINLGLDFAFFNSRLRGGVDVYSRKTKGGLVNTPIPYELGADTYFANFVDVSNKGIELSLGGDILKNDDFLWSANVNFSINRNNLDKLNGANINPFQLDYFVEGEPVGTIKGYKVVKIFQSQDEVDALNAASPDGTYDQFATGAGDYMYEDINGDGKITADDRAIIGDIEPDFFGGISNTFRYKSFSLTALFQYSVGAESLWSPIPFGTFNQLGENKYSEYALNTWTPENPDARFARAVYFDPGASGRTSDRYLYDTSYLRLKSLQFVYDFNPQLLKNIGVSNAKLMLTGSNLITWTKWPGMDPETFSERGGIIDQVNNEDPYPLSKSFSLGLQVQF</sequence>
<protein>
    <submittedName>
        <fullName evidence="10">TonB-dependent receptor</fullName>
    </submittedName>
</protein>
<dbReference type="InterPro" id="IPR037066">
    <property type="entry name" value="Plug_dom_sf"/>
</dbReference>
<gene>
    <name evidence="10" type="ORF">H3Z82_04865</name>
</gene>
<evidence type="ECO:0000256" key="3">
    <source>
        <dbReference type="ARBA" id="ARBA00022452"/>
    </source>
</evidence>
<keyword evidence="6 7" id="KW-0998">Cell outer membrane</keyword>
<dbReference type="Gene3D" id="2.60.40.1120">
    <property type="entry name" value="Carboxypeptidase-like, regulatory domain"/>
    <property type="match status" value="1"/>
</dbReference>
<evidence type="ECO:0000259" key="9">
    <source>
        <dbReference type="Pfam" id="PF07715"/>
    </source>
</evidence>
<evidence type="ECO:0000256" key="5">
    <source>
        <dbReference type="ARBA" id="ARBA00023136"/>
    </source>
</evidence>
<accession>A0A7W2R2R4</accession>
<dbReference type="SUPFAM" id="SSF56935">
    <property type="entry name" value="Porins"/>
    <property type="match status" value="1"/>
</dbReference>
<dbReference type="NCBIfam" id="TIGR04057">
    <property type="entry name" value="SusC_RagA_signa"/>
    <property type="match status" value="1"/>
</dbReference>
<feature type="chain" id="PRO_5030556587" evidence="8">
    <location>
        <begin position="38"/>
        <end position="1165"/>
    </location>
</feature>
<dbReference type="AlphaFoldDB" id="A0A7W2R2R4"/>
<dbReference type="Gene3D" id="2.170.130.10">
    <property type="entry name" value="TonB-dependent receptor, plug domain"/>
    <property type="match status" value="1"/>
</dbReference>
<dbReference type="PROSITE" id="PS52016">
    <property type="entry name" value="TONB_DEPENDENT_REC_3"/>
    <property type="match status" value="1"/>
</dbReference>
<dbReference type="GO" id="GO:0009279">
    <property type="term" value="C:cell outer membrane"/>
    <property type="evidence" value="ECO:0007669"/>
    <property type="project" value="UniProtKB-SubCell"/>
</dbReference>
<keyword evidence="11" id="KW-1185">Reference proteome</keyword>
<dbReference type="Pfam" id="PF07715">
    <property type="entry name" value="Plug"/>
    <property type="match status" value="1"/>
</dbReference>
<dbReference type="InterPro" id="IPR008969">
    <property type="entry name" value="CarboxyPept-like_regulatory"/>
</dbReference>
<keyword evidence="4 7" id="KW-0812">Transmembrane</keyword>
<evidence type="ECO:0000256" key="2">
    <source>
        <dbReference type="ARBA" id="ARBA00022448"/>
    </source>
</evidence>
<dbReference type="Gene3D" id="2.40.170.20">
    <property type="entry name" value="TonB-dependent receptor, beta-barrel domain"/>
    <property type="match status" value="1"/>
</dbReference>
<keyword evidence="10" id="KW-0675">Receptor</keyword>
<dbReference type="InterPro" id="IPR023997">
    <property type="entry name" value="TonB-dep_OMP_SusC/RagA_CS"/>
</dbReference>
<evidence type="ECO:0000256" key="8">
    <source>
        <dbReference type="SAM" id="SignalP"/>
    </source>
</evidence>
<keyword evidence="8" id="KW-0732">Signal</keyword>
<dbReference type="InterPro" id="IPR012910">
    <property type="entry name" value="Plug_dom"/>
</dbReference>
<dbReference type="InterPro" id="IPR039426">
    <property type="entry name" value="TonB-dep_rcpt-like"/>
</dbReference>
<feature type="domain" description="TonB-dependent receptor plug" evidence="9">
    <location>
        <begin position="227"/>
        <end position="346"/>
    </location>
</feature>
<dbReference type="SUPFAM" id="SSF49464">
    <property type="entry name" value="Carboxypeptidase regulatory domain-like"/>
    <property type="match status" value="1"/>
</dbReference>
<organism evidence="10 11">
    <name type="scientific">Gelidibacter maritimus</name>
    <dbReference type="NCBI Taxonomy" id="2761487"/>
    <lineage>
        <taxon>Bacteria</taxon>
        <taxon>Pseudomonadati</taxon>
        <taxon>Bacteroidota</taxon>
        <taxon>Flavobacteriia</taxon>
        <taxon>Flavobacteriales</taxon>
        <taxon>Flavobacteriaceae</taxon>
        <taxon>Gelidibacter</taxon>
    </lineage>
</organism>
<dbReference type="Pfam" id="PF13715">
    <property type="entry name" value="CarbopepD_reg_2"/>
    <property type="match status" value="1"/>
</dbReference>
<evidence type="ECO:0000313" key="11">
    <source>
        <dbReference type="Proteomes" id="UP000541857"/>
    </source>
</evidence>
<dbReference type="InterPro" id="IPR036942">
    <property type="entry name" value="Beta-barrel_TonB_sf"/>
</dbReference>
<evidence type="ECO:0000256" key="1">
    <source>
        <dbReference type="ARBA" id="ARBA00004571"/>
    </source>
</evidence>
<dbReference type="EMBL" id="JACGLT010000003">
    <property type="protein sequence ID" value="MBA6152052.1"/>
    <property type="molecule type" value="Genomic_DNA"/>
</dbReference>
<reference evidence="10 11" key="1">
    <citation type="submission" date="2020-07" db="EMBL/GenBank/DDBJ databases">
        <title>Bacterium isolated from marine sediment.</title>
        <authorList>
            <person name="Shang D."/>
        </authorList>
    </citation>
    <scope>NUCLEOTIDE SEQUENCE [LARGE SCALE GENOMIC DNA]</scope>
    <source>
        <strain evidence="10 11">F6074</strain>
    </source>
</reference>
<dbReference type="InterPro" id="IPR023996">
    <property type="entry name" value="TonB-dep_OMP_SusC/RagA"/>
</dbReference>
<name>A0A7W2R2R4_9FLAO</name>
<keyword evidence="5 7" id="KW-0472">Membrane</keyword>
<comment type="similarity">
    <text evidence="7">Belongs to the TonB-dependent receptor family.</text>
</comment>